<reference evidence="2" key="1">
    <citation type="journal article" date="2020" name="Nature">
        <title>Giant virus diversity and host interactions through global metagenomics.</title>
        <authorList>
            <person name="Schulz F."/>
            <person name="Roux S."/>
            <person name="Paez-Espino D."/>
            <person name="Jungbluth S."/>
            <person name="Walsh D.A."/>
            <person name="Denef V.J."/>
            <person name="McMahon K.D."/>
            <person name="Konstantinidis K.T."/>
            <person name="Eloe-Fadrosh E.A."/>
            <person name="Kyrpides N.C."/>
            <person name="Woyke T."/>
        </authorList>
    </citation>
    <scope>NUCLEOTIDE SEQUENCE</scope>
    <source>
        <strain evidence="2">GVMAG-M-3300023174-176</strain>
    </source>
</reference>
<name>A0A6C0DET5_9ZZZZ</name>
<feature type="compositionally biased region" description="Polar residues" evidence="1">
    <location>
        <begin position="826"/>
        <end position="845"/>
    </location>
</feature>
<evidence type="ECO:0000313" key="2">
    <source>
        <dbReference type="EMBL" id="QHT15476.1"/>
    </source>
</evidence>
<feature type="region of interest" description="Disordered" evidence="1">
    <location>
        <begin position="825"/>
        <end position="867"/>
    </location>
</feature>
<protein>
    <submittedName>
        <fullName evidence="2">Uncharacterized protein</fullName>
    </submittedName>
</protein>
<organism evidence="2">
    <name type="scientific">viral metagenome</name>
    <dbReference type="NCBI Taxonomy" id="1070528"/>
    <lineage>
        <taxon>unclassified sequences</taxon>
        <taxon>metagenomes</taxon>
        <taxon>organismal metagenomes</taxon>
    </lineage>
</organism>
<evidence type="ECO:0000256" key="1">
    <source>
        <dbReference type="SAM" id="MobiDB-lite"/>
    </source>
</evidence>
<sequence>MSARKTLDIDFITLRKIRAVDPLTNALITPNFILAMDNQGQAQWVNTLSNINTYGGVTGFTGPTGPINQSAMVTLVANSNQTFVSGTPSVVEFPSIDLNNSTATNFGITWDTLGSVFTNTSDVPLQVLLTWQVGWNQLPGTKAEYKSLTTYTQVNGANSYGYQTNDYGLGNIQGNANPSQTSSCVVLLDPSSYFSIYVNQVNNAGCPATTSSASKLIITLVQTGPQGDTGEIGPTGVTGLTGPSGLMGPTGYTGMTGPAGGEALVLVTDNFMVGGGSDTSNNVGYSYDGLNWNTSSSGSSLFTTNCVALAWNSALWIGGGQKDGSGIIGYSSDGINWNDSSSGNSVFVDSQCNCIAWNGSMWVAGGGFQDANTINKIVYSYDGITWTPSSSGNALFTDFDGGGSCNTVVWNGSLWVAGGSPHYSGNNTSMIYSYDGINWIKSVSGTNVFNVWCNSIAWNGSFFIGGGNRSNNPGNDIGFGHLGYSTDGINWTDLSNNNTVDAICQTVAWNGSLWVAGGQGSSSIAFSSDGQTWYPGDNSNIFGGICNSVAWNGSVWVGGGQTNVGGGVIAYSTDASGWTISSSGSSQFSSVCNTLASRRPLPYVGETVVPPILHQATGPTGGALVFTSPTGTNNMYYSRFLSLTESDGTGTLGVNGSVRVGPTGTISADTSGNLLLNTSLLPATGYAYDLGSTGMPWNELYVGTGSVHIGPTGTISADQTGNMLLKVNAYLGLTGPQGFSRVYDEVYNPLPSSTVLTTGASYTLPSETGQYLVEFTLYGGGGGGGGSPNNECGGGGGGGSGSVTNGQVLLLPNAVITYSIGGGGSSDTPGNATTLTINSSRSPPLTFTAAGGSAGGQGSIGDNGGNGGAGGEYGGGGGAGLSFGSNPGPGIGGVGSIQSGSIGGTNNGGNGGGGINGGTSVSGKAGGGGGGIGGGIGGSTGNGMVATLFGCGGGGGGAPASTFTLGGNGEQGYIVLSITQLISDS</sequence>
<dbReference type="EMBL" id="MN739613">
    <property type="protein sequence ID" value="QHT15476.1"/>
    <property type="molecule type" value="Genomic_DNA"/>
</dbReference>
<feature type="compositionally biased region" description="Gly residues" evidence="1">
    <location>
        <begin position="852"/>
        <end position="867"/>
    </location>
</feature>
<dbReference type="Gene3D" id="2.120.10.80">
    <property type="entry name" value="Kelch-type beta propeller"/>
    <property type="match status" value="1"/>
</dbReference>
<dbReference type="InterPro" id="IPR015915">
    <property type="entry name" value="Kelch-typ_b-propeller"/>
</dbReference>
<proteinExistence type="predicted"/>
<dbReference type="SUPFAM" id="SSF50939">
    <property type="entry name" value="Sialidases"/>
    <property type="match status" value="1"/>
</dbReference>
<dbReference type="AlphaFoldDB" id="A0A6C0DET5"/>
<accession>A0A6C0DET5</accession>
<dbReference type="InterPro" id="IPR036278">
    <property type="entry name" value="Sialidase_sf"/>
</dbReference>